<protein>
    <submittedName>
        <fullName evidence="1">Methyltransferase domain-containing protein</fullName>
    </submittedName>
</protein>
<dbReference type="SUPFAM" id="SSF53335">
    <property type="entry name" value="S-adenosyl-L-methionine-dependent methyltransferases"/>
    <property type="match status" value="1"/>
</dbReference>
<dbReference type="GO" id="GO:0032259">
    <property type="term" value="P:methylation"/>
    <property type="evidence" value="ECO:0007669"/>
    <property type="project" value="UniProtKB-KW"/>
</dbReference>
<proteinExistence type="predicted"/>
<name>A0A1G6WX92_9GAMM</name>
<evidence type="ECO:0000313" key="1">
    <source>
        <dbReference type="EMBL" id="SDD70273.1"/>
    </source>
</evidence>
<keyword evidence="1" id="KW-0489">Methyltransferase</keyword>
<dbReference type="GO" id="GO:0008168">
    <property type="term" value="F:methyltransferase activity"/>
    <property type="evidence" value="ECO:0007669"/>
    <property type="project" value="UniProtKB-KW"/>
</dbReference>
<dbReference type="EMBL" id="FMZQ01000030">
    <property type="protein sequence ID" value="SDD70273.1"/>
    <property type="molecule type" value="Genomic_DNA"/>
</dbReference>
<dbReference type="Pfam" id="PF13649">
    <property type="entry name" value="Methyltransf_25"/>
    <property type="match status" value="1"/>
</dbReference>
<reference evidence="2" key="1">
    <citation type="submission" date="2016-10" db="EMBL/GenBank/DDBJ databases">
        <authorList>
            <person name="Varghese N."/>
            <person name="Submissions S."/>
        </authorList>
    </citation>
    <scope>NUCLEOTIDE SEQUENCE [LARGE SCALE GENOMIC DNA]</scope>
    <source>
        <strain evidence="2">DSM 26382</strain>
    </source>
</reference>
<dbReference type="Proteomes" id="UP000199467">
    <property type="component" value="Unassembled WGS sequence"/>
</dbReference>
<dbReference type="InterPro" id="IPR029063">
    <property type="entry name" value="SAM-dependent_MTases_sf"/>
</dbReference>
<dbReference type="RefSeq" id="WP_026088464.1">
    <property type="nucleotide sequence ID" value="NZ_FMZQ01000030.1"/>
</dbReference>
<accession>A0A1G6WX92</accession>
<dbReference type="AlphaFoldDB" id="A0A1G6WX92"/>
<gene>
    <name evidence="1" type="ORF">SAMN05216576_1305</name>
</gene>
<sequence length="191" mass="21113">MKGRESGMPEEDYWQSFFDADGVVETLFDAAGVAGDLVEFGCGYGTFTLPAARCTRGVVTALDIEPLMVARVRQKAEAQALHNVRAEIRDFVSQGTGLVSATQSHAMIFNLLHLEQPLALLREAHRTLHCGGTVAVMHWRSDVPTPRGPSLDIRPRPEQCQAWLYAVGFTDIRQVDVQAFSPYHFALLATR</sequence>
<organism evidence="1 2">
    <name type="scientific">Ectopseudomonas chengduensis</name>
    <dbReference type="NCBI Taxonomy" id="489632"/>
    <lineage>
        <taxon>Bacteria</taxon>
        <taxon>Pseudomonadati</taxon>
        <taxon>Pseudomonadota</taxon>
        <taxon>Gammaproteobacteria</taxon>
        <taxon>Pseudomonadales</taxon>
        <taxon>Pseudomonadaceae</taxon>
        <taxon>Ectopseudomonas</taxon>
    </lineage>
</organism>
<keyword evidence="1" id="KW-0808">Transferase</keyword>
<dbReference type="CDD" id="cd02440">
    <property type="entry name" value="AdoMet_MTases"/>
    <property type="match status" value="1"/>
</dbReference>
<keyword evidence="2" id="KW-1185">Reference proteome</keyword>
<dbReference type="InterPro" id="IPR041698">
    <property type="entry name" value="Methyltransf_25"/>
</dbReference>
<dbReference type="Gene3D" id="3.40.50.150">
    <property type="entry name" value="Vaccinia Virus protein VP39"/>
    <property type="match status" value="1"/>
</dbReference>
<evidence type="ECO:0000313" key="2">
    <source>
        <dbReference type="Proteomes" id="UP000199467"/>
    </source>
</evidence>